<evidence type="ECO:0000256" key="2">
    <source>
        <dbReference type="ARBA" id="ARBA00022801"/>
    </source>
</evidence>
<keyword evidence="2 5" id="KW-0378">Hydrolase</keyword>
<dbReference type="GO" id="GO:1990819">
    <property type="term" value="C:mating projection actin fusion focus"/>
    <property type="evidence" value="ECO:0007669"/>
    <property type="project" value="EnsemblFungi"/>
</dbReference>
<dbReference type="InterPro" id="IPR017853">
    <property type="entry name" value="GH"/>
</dbReference>
<evidence type="ECO:0000259" key="6">
    <source>
        <dbReference type="Pfam" id="PF00150"/>
    </source>
</evidence>
<dbReference type="PANTHER" id="PTHR31297">
    <property type="entry name" value="GLUCAN ENDO-1,6-BETA-GLUCOSIDASE B"/>
    <property type="match status" value="1"/>
</dbReference>
<name>A0A1E4TGI5_9ASCO</name>
<dbReference type="InterPro" id="IPR050386">
    <property type="entry name" value="Glycosyl_hydrolase_5"/>
</dbReference>
<evidence type="ECO:0000256" key="5">
    <source>
        <dbReference type="RuleBase" id="RU361153"/>
    </source>
</evidence>
<accession>A0A1E4TGI5</accession>
<sequence>MKVLKKILKKNESKTVHASSASSANVQLADPDNIPAWEMVANRYQFGVNIGSWFCLERWLTGSMYVGNGDSELDAVTGAVQILGTDKAKKKFEDHWRGFMSGEDWQWLADNGFNSVRVPFGYWTLGGDYLSATPFEPYKEVYANAWSIYKRCVIERAADYGISVLVDLHGVYGGANGDIHSGTSSGTAAFYSNSSMCRTIESLGFIAEELKPYVSRGYIAGLQVINEPQYGKSLESFYDQCLQRIHGIDSTLQVVIADSWDPQRYRGFAQNRINVTVDTHYYRTFSDDDHKLSPQAIIDSTGIDADTDVIVGEYSCVMDENTTWKRVDAGQRQNLVNAFGQKQFDVFRRSTAGSYFWTYRMDWMPGGEWGIKQMVMQGAIPSARQPDSKVSDTSRTAKCQEMLATHANYWNQTSPGESMEHWRFEKGFMRGWSDAAAYWKFNKSVIGNRRRYRLDRLSRHVGECGTSKYLWEFEHGYNQGREALEKSLNAI</sequence>
<dbReference type="GO" id="GO:0005737">
    <property type="term" value="C:cytoplasm"/>
    <property type="evidence" value="ECO:0007669"/>
    <property type="project" value="EnsemblFungi"/>
</dbReference>
<dbReference type="InterPro" id="IPR001547">
    <property type="entry name" value="Glyco_hydro_5"/>
</dbReference>
<dbReference type="GO" id="GO:0009251">
    <property type="term" value="P:glucan catabolic process"/>
    <property type="evidence" value="ECO:0007669"/>
    <property type="project" value="TreeGrafter"/>
</dbReference>
<dbReference type="OrthoDB" id="1887033at2759"/>
<proteinExistence type="inferred from homology"/>
<keyword evidence="8" id="KW-1185">Reference proteome</keyword>
<dbReference type="GO" id="GO:0009986">
    <property type="term" value="C:cell surface"/>
    <property type="evidence" value="ECO:0007669"/>
    <property type="project" value="TreeGrafter"/>
</dbReference>
<protein>
    <submittedName>
        <fullName evidence="7">Glycoside hydrolase family 5 protein</fullName>
    </submittedName>
</protein>
<dbReference type="GO" id="GO:0070879">
    <property type="term" value="P:fungal-type cell wall beta-glucan metabolic process"/>
    <property type="evidence" value="ECO:0007669"/>
    <property type="project" value="EnsemblFungi"/>
</dbReference>
<dbReference type="Gene3D" id="3.20.20.80">
    <property type="entry name" value="Glycosidases"/>
    <property type="match status" value="1"/>
</dbReference>
<evidence type="ECO:0000313" key="8">
    <source>
        <dbReference type="Proteomes" id="UP000095023"/>
    </source>
</evidence>
<dbReference type="GO" id="GO:1904541">
    <property type="term" value="P:fungal-type cell wall disassembly involved in conjugation with cellular fusion"/>
    <property type="evidence" value="ECO:0007669"/>
    <property type="project" value="EnsemblFungi"/>
</dbReference>
<dbReference type="AlphaFoldDB" id="A0A1E4TGI5"/>
<dbReference type="SUPFAM" id="SSF51445">
    <property type="entry name" value="(Trans)glycosidases"/>
    <property type="match status" value="1"/>
</dbReference>
<evidence type="ECO:0000256" key="3">
    <source>
        <dbReference type="ARBA" id="ARBA00023295"/>
    </source>
</evidence>
<dbReference type="GO" id="GO:0046557">
    <property type="term" value="F:glucan endo-1,6-beta-glucosidase activity"/>
    <property type="evidence" value="ECO:0007669"/>
    <property type="project" value="EnsemblFungi"/>
</dbReference>
<keyword evidence="3 5" id="KW-0326">Glycosidase</keyword>
<reference evidence="8" key="1">
    <citation type="submission" date="2016-02" db="EMBL/GenBank/DDBJ databases">
        <title>Comparative genomics of biotechnologically important yeasts.</title>
        <authorList>
            <consortium name="DOE Joint Genome Institute"/>
            <person name="Riley R."/>
            <person name="Haridas S."/>
            <person name="Wolfe K.H."/>
            <person name="Lopes M.R."/>
            <person name="Hittinger C.T."/>
            <person name="Goker M."/>
            <person name="Salamov A."/>
            <person name="Wisecaver J."/>
            <person name="Long T.M."/>
            <person name="Aerts A.L."/>
            <person name="Barry K."/>
            <person name="Choi C."/>
            <person name="Clum A."/>
            <person name="Coughlan A.Y."/>
            <person name="Deshpande S."/>
            <person name="Douglass A.P."/>
            <person name="Hanson S.J."/>
            <person name="Klenk H.-P."/>
            <person name="Labutti K."/>
            <person name="Lapidus A."/>
            <person name="Lindquist E."/>
            <person name="Lipzen A."/>
            <person name="Meier-Kolthoff J.P."/>
            <person name="Ohm R.A."/>
            <person name="Otillar R.P."/>
            <person name="Pangilinan J."/>
            <person name="Peng Y."/>
            <person name="Rokas A."/>
            <person name="Rosa C.A."/>
            <person name="Scheuner C."/>
            <person name="Sibirny A.A."/>
            <person name="Slot J.C."/>
            <person name="Stielow J.B."/>
            <person name="Sun H."/>
            <person name="Kurtzman C.P."/>
            <person name="Blackwell M."/>
            <person name="Jeffries T.W."/>
            <person name="Grigoriev I.V."/>
        </authorList>
    </citation>
    <scope>NUCLEOTIDE SEQUENCE [LARGE SCALE GENOMIC DNA]</scope>
    <source>
        <strain evidence="8">NRRL Y-17796</strain>
    </source>
</reference>
<organism evidence="7 8">
    <name type="scientific">Tortispora caseinolytica NRRL Y-17796</name>
    <dbReference type="NCBI Taxonomy" id="767744"/>
    <lineage>
        <taxon>Eukaryota</taxon>
        <taxon>Fungi</taxon>
        <taxon>Dikarya</taxon>
        <taxon>Ascomycota</taxon>
        <taxon>Saccharomycotina</taxon>
        <taxon>Trigonopsidomycetes</taxon>
        <taxon>Trigonopsidales</taxon>
        <taxon>Trigonopsidaceae</taxon>
        <taxon>Tortispora</taxon>
    </lineage>
</organism>
<comment type="similarity">
    <text evidence="1 5">Belongs to the glycosyl hydrolase 5 (cellulase A) family.</text>
</comment>
<keyword evidence="4" id="KW-0961">Cell wall biogenesis/degradation</keyword>
<evidence type="ECO:0000256" key="1">
    <source>
        <dbReference type="ARBA" id="ARBA00005641"/>
    </source>
</evidence>
<dbReference type="Proteomes" id="UP000095023">
    <property type="component" value="Unassembled WGS sequence"/>
</dbReference>
<dbReference type="EMBL" id="KV453842">
    <property type="protein sequence ID" value="ODV90860.1"/>
    <property type="molecule type" value="Genomic_DNA"/>
</dbReference>
<dbReference type="PANTHER" id="PTHR31297:SF43">
    <property type="entry name" value="GLUCAN 1,3-BETA-GLUCOSIDASE 3"/>
    <property type="match status" value="1"/>
</dbReference>
<evidence type="ECO:0000313" key="7">
    <source>
        <dbReference type="EMBL" id="ODV90860.1"/>
    </source>
</evidence>
<feature type="domain" description="Glycoside hydrolase family 5" evidence="6">
    <location>
        <begin position="106"/>
        <end position="339"/>
    </location>
</feature>
<dbReference type="Pfam" id="PF00150">
    <property type="entry name" value="Cellulase"/>
    <property type="match status" value="1"/>
</dbReference>
<dbReference type="GO" id="GO:0005576">
    <property type="term" value="C:extracellular region"/>
    <property type="evidence" value="ECO:0007669"/>
    <property type="project" value="TreeGrafter"/>
</dbReference>
<gene>
    <name evidence="7" type="ORF">CANCADRAFT_2583</name>
</gene>
<evidence type="ECO:0000256" key="4">
    <source>
        <dbReference type="ARBA" id="ARBA00023316"/>
    </source>
</evidence>